<gene>
    <name evidence="2" type="ORF">SAMN04487969_12375</name>
</gene>
<dbReference type="Proteomes" id="UP000183410">
    <property type="component" value="Unassembled WGS sequence"/>
</dbReference>
<dbReference type="GO" id="GO:0016747">
    <property type="term" value="F:acyltransferase activity, transferring groups other than amino-acyl groups"/>
    <property type="evidence" value="ECO:0007669"/>
    <property type="project" value="InterPro"/>
</dbReference>
<evidence type="ECO:0000313" key="2">
    <source>
        <dbReference type="EMBL" id="SFF29246.1"/>
    </source>
</evidence>
<sequence>MSHAYHVVRLTKSDKASFLSVMGSAFAEDPLFIHLFGDPKLDNRANKNMQAFLSFIFDKSFLLNEEIWGIYKKESLLGAYVIETPHTSKLQQIYGGLLLFGRLLPLLTHISRKSLGQLNAYMRVTRTAAPALPHHYLIMIGVKPDAQGTGIGKALLLHVLETALADDYSHGVALDTENIDNVNLYRRFAFTLSRELQIGHLPVYCMFYQKGQRT</sequence>
<accession>A0A1I2HKG1</accession>
<keyword evidence="3" id="KW-1185">Reference proteome</keyword>
<dbReference type="Gene3D" id="3.40.630.30">
    <property type="match status" value="1"/>
</dbReference>
<dbReference type="OrthoDB" id="9775804at2"/>
<dbReference type="Pfam" id="PF00583">
    <property type="entry name" value="Acetyltransf_1"/>
    <property type="match status" value="1"/>
</dbReference>
<evidence type="ECO:0000313" key="3">
    <source>
        <dbReference type="Proteomes" id="UP000183410"/>
    </source>
</evidence>
<dbReference type="SUPFAM" id="SSF55729">
    <property type="entry name" value="Acyl-CoA N-acyltransferases (Nat)"/>
    <property type="match status" value="1"/>
</dbReference>
<proteinExistence type="predicted"/>
<name>A0A1I2HKG1_9BACL</name>
<dbReference type="EMBL" id="FONN01000023">
    <property type="protein sequence ID" value="SFF29246.1"/>
    <property type="molecule type" value="Genomic_DNA"/>
</dbReference>
<keyword evidence="2" id="KW-0808">Transferase</keyword>
<dbReference type="PANTHER" id="PTHR42791">
    <property type="entry name" value="GNAT FAMILY ACETYLTRANSFERASE"/>
    <property type="match status" value="1"/>
</dbReference>
<dbReference type="AlphaFoldDB" id="A0A1I2HKG1"/>
<dbReference type="InterPro" id="IPR016181">
    <property type="entry name" value="Acyl_CoA_acyltransferase"/>
</dbReference>
<evidence type="ECO:0000259" key="1">
    <source>
        <dbReference type="PROSITE" id="PS51186"/>
    </source>
</evidence>
<dbReference type="CDD" id="cd04301">
    <property type="entry name" value="NAT_SF"/>
    <property type="match status" value="1"/>
</dbReference>
<dbReference type="RefSeq" id="WP_046233814.1">
    <property type="nucleotide sequence ID" value="NZ_FONN01000023.1"/>
</dbReference>
<dbReference type="InterPro" id="IPR052523">
    <property type="entry name" value="Trichothecene_AcTrans"/>
</dbReference>
<feature type="domain" description="N-acetyltransferase" evidence="1">
    <location>
        <begin position="65"/>
        <end position="211"/>
    </location>
</feature>
<organism evidence="2 3">
    <name type="scientific">Paenibacillus algorifonticola</name>
    <dbReference type="NCBI Taxonomy" id="684063"/>
    <lineage>
        <taxon>Bacteria</taxon>
        <taxon>Bacillati</taxon>
        <taxon>Bacillota</taxon>
        <taxon>Bacilli</taxon>
        <taxon>Bacillales</taxon>
        <taxon>Paenibacillaceae</taxon>
        <taxon>Paenibacillus</taxon>
    </lineage>
</organism>
<reference evidence="3" key="1">
    <citation type="submission" date="2016-10" db="EMBL/GenBank/DDBJ databases">
        <authorList>
            <person name="Varghese N."/>
            <person name="Submissions S."/>
        </authorList>
    </citation>
    <scope>NUCLEOTIDE SEQUENCE [LARGE SCALE GENOMIC DNA]</scope>
    <source>
        <strain evidence="3">CGMCC 1.10223</strain>
    </source>
</reference>
<protein>
    <submittedName>
        <fullName evidence="2">Acetyltransferase (GNAT) family protein</fullName>
    </submittedName>
</protein>
<dbReference type="InterPro" id="IPR000182">
    <property type="entry name" value="GNAT_dom"/>
</dbReference>
<dbReference type="PANTHER" id="PTHR42791:SF1">
    <property type="entry name" value="N-ACETYLTRANSFERASE DOMAIN-CONTAINING PROTEIN"/>
    <property type="match status" value="1"/>
</dbReference>
<dbReference type="PROSITE" id="PS51186">
    <property type="entry name" value="GNAT"/>
    <property type="match status" value="1"/>
</dbReference>